<keyword evidence="5" id="KW-1133">Transmembrane helix</keyword>
<keyword evidence="5" id="KW-0812">Transmembrane</keyword>
<keyword evidence="1" id="KW-0808">Transferase</keyword>
<evidence type="ECO:0000256" key="4">
    <source>
        <dbReference type="SAM" id="MobiDB-lite"/>
    </source>
</evidence>
<feature type="compositionally biased region" description="Basic and acidic residues" evidence="4">
    <location>
        <begin position="1"/>
        <end position="23"/>
    </location>
</feature>
<feature type="compositionally biased region" description="Polar residues" evidence="4">
    <location>
        <begin position="24"/>
        <end position="33"/>
    </location>
</feature>
<organism evidence="6 7">
    <name type="scientific">Marasmius tenuissimus</name>
    <dbReference type="NCBI Taxonomy" id="585030"/>
    <lineage>
        <taxon>Eukaryota</taxon>
        <taxon>Fungi</taxon>
        <taxon>Dikarya</taxon>
        <taxon>Basidiomycota</taxon>
        <taxon>Agaricomycotina</taxon>
        <taxon>Agaricomycetes</taxon>
        <taxon>Agaricomycetidae</taxon>
        <taxon>Agaricales</taxon>
        <taxon>Marasmiineae</taxon>
        <taxon>Marasmiaceae</taxon>
        <taxon>Marasmius</taxon>
    </lineage>
</organism>
<protein>
    <submittedName>
        <fullName evidence="6">Uncharacterized protein</fullName>
    </submittedName>
</protein>
<evidence type="ECO:0000313" key="7">
    <source>
        <dbReference type="Proteomes" id="UP001437256"/>
    </source>
</evidence>
<dbReference type="InterPro" id="IPR019378">
    <property type="entry name" value="GDP-Fuc_O-FucTrfase"/>
</dbReference>
<proteinExistence type="predicted"/>
<evidence type="ECO:0000256" key="2">
    <source>
        <dbReference type="ARBA" id="ARBA00023253"/>
    </source>
</evidence>
<feature type="region of interest" description="Disordered" evidence="4">
    <location>
        <begin position="1"/>
        <end position="36"/>
    </location>
</feature>
<keyword evidence="7" id="KW-1185">Reference proteome</keyword>
<dbReference type="Proteomes" id="UP001437256">
    <property type="component" value="Unassembled WGS sequence"/>
</dbReference>
<comment type="caution">
    <text evidence="6">The sequence shown here is derived from an EMBL/GenBank/DDBJ whole genome shotgun (WGS) entry which is preliminary data.</text>
</comment>
<dbReference type="CDD" id="cd11296">
    <property type="entry name" value="O-FucT_like"/>
    <property type="match status" value="1"/>
</dbReference>
<reference evidence="6 7" key="1">
    <citation type="submission" date="2024-05" db="EMBL/GenBank/DDBJ databases">
        <title>A draft genome resource for the thread blight pathogen Marasmius tenuissimus strain MS-2.</title>
        <authorList>
            <person name="Yulfo-Soto G.E."/>
            <person name="Baruah I.K."/>
            <person name="Amoako-Attah I."/>
            <person name="Bukari Y."/>
            <person name="Meinhardt L.W."/>
            <person name="Bailey B.A."/>
            <person name="Cohen S.P."/>
        </authorList>
    </citation>
    <scope>NUCLEOTIDE SEQUENCE [LARGE SCALE GENOMIC DNA]</scope>
    <source>
        <strain evidence="6 7">MS-2</strain>
    </source>
</reference>
<keyword evidence="3" id="KW-0119">Carbohydrate metabolism</keyword>
<dbReference type="Gene3D" id="3.40.50.11350">
    <property type="match status" value="1"/>
</dbReference>
<feature type="transmembrane region" description="Helical" evidence="5">
    <location>
        <begin position="72"/>
        <end position="92"/>
    </location>
</feature>
<evidence type="ECO:0000256" key="5">
    <source>
        <dbReference type="SAM" id="Phobius"/>
    </source>
</evidence>
<evidence type="ECO:0000256" key="1">
    <source>
        <dbReference type="ARBA" id="ARBA00022679"/>
    </source>
</evidence>
<dbReference type="EMBL" id="JBBXMP010000036">
    <property type="protein sequence ID" value="KAL0066392.1"/>
    <property type="molecule type" value="Genomic_DNA"/>
</dbReference>
<accession>A0ABR2ZXG5</accession>
<gene>
    <name evidence="6" type="ORF">AAF712_006651</name>
</gene>
<keyword evidence="2" id="KW-0294">Fucose metabolism</keyword>
<sequence>MFSSRSSRDQTGRNDDPETERFITSDQNPSTENFYRDPHLYRPRRRLLCLPATIIGYGSVWRVPRPVRRILSFRRVLLLVAGLLIIVVAIILREGIPPTFDDIRQYERDLPQHNLTEALYDTSLNPPGKRRYLRVEGSVSGVGLNNVLQQLLHLSFLAHKSGRAFVFEDYTWSHLPYPYTIDEFKLRPARLPINAIVSGASSGGVLSTSGSASQRSVSLEFFDGICPPGNRVVISTADAPREAAVSSGVEIIDWWLRRLHDVEDEQCVVIQSAKRQVFTWIYYGSELPLSILPSLISSPTITHFLWSPLVMSAVARNFALLQPSDPGSLLDAGIGTLSTLEGLVAVHLRRGDFPVHCDYLRTQRETFSAFNKHEKLPDRFDLPPLPDSDASIKYYQEHCFPDIEQIVAKLNQVRQDNPSLRRVFLLSNGSRWWLYRLSNKLRDDGWADIMNTNDLSLDSAQKQVSVAVDMVIAEKAEVFVGNGFSSLSSNVILLRLAKGMKPESNRHL</sequence>
<name>A0ABR2ZXG5_9AGAR</name>
<evidence type="ECO:0000313" key="6">
    <source>
        <dbReference type="EMBL" id="KAL0066392.1"/>
    </source>
</evidence>
<dbReference type="Pfam" id="PF10250">
    <property type="entry name" value="O-FucT"/>
    <property type="match status" value="1"/>
</dbReference>
<evidence type="ECO:0000256" key="3">
    <source>
        <dbReference type="ARBA" id="ARBA00023277"/>
    </source>
</evidence>
<keyword evidence="5" id="KW-0472">Membrane</keyword>